<protein>
    <submittedName>
        <fullName evidence="2">Uncharacterized protein</fullName>
    </submittedName>
</protein>
<evidence type="ECO:0000313" key="3">
    <source>
        <dbReference type="Proteomes" id="UP001501207"/>
    </source>
</evidence>
<organism evidence="2 3">
    <name type="scientific">Compostibacter hankyongensis</name>
    <dbReference type="NCBI Taxonomy" id="1007089"/>
    <lineage>
        <taxon>Bacteria</taxon>
        <taxon>Pseudomonadati</taxon>
        <taxon>Bacteroidota</taxon>
        <taxon>Chitinophagia</taxon>
        <taxon>Chitinophagales</taxon>
        <taxon>Chitinophagaceae</taxon>
        <taxon>Compostibacter</taxon>
    </lineage>
</organism>
<dbReference type="EMBL" id="BAABFN010000022">
    <property type="protein sequence ID" value="GAA4319777.1"/>
    <property type="molecule type" value="Genomic_DNA"/>
</dbReference>
<keyword evidence="3" id="KW-1185">Reference proteome</keyword>
<feature type="coiled-coil region" evidence="1">
    <location>
        <begin position="7"/>
        <end position="62"/>
    </location>
</feature>
<evidence type="ECO:0000313" key="2">
    <source>
        <dbReference type="EMBL" id="GAA4319777.1"/>
    </source>
</evidence>
<accession>A0ABP8G9I7</accession>
<evidence type="ECO:0000256" key="1">
    <source>
        <dbReference type="SAM" id="Coils"/>
    </source>
</evidence>
<keyword evidence="1" id="KW-0175">Coiled coil</keyword>
<gene>
    <name evidence="2" type="ORF">GCM10023143_33450</name>
</gene>
<name>A0ABP8G9I7_9BACT</name>
<reference evidence="3" key="1">
    <citation type="journal article" date="2019" name="Int. J. Syst. Evol. Microbiol.">
        <title>The Global Catalogue of Microorganisms (GCM) 10K type strain sequencing project: providing services to taxonomists for standard genome sequencing and annotation.</title>
        <authorList>
            <consortium name="The Broad Institute Genomics Platform"/>
            <consortium name="The Broad Institute Genome Sequencing Center for Infectious Disease"/>
            <person name="Wu L."/>
            <person name="Ma J."/>
        </authorList>
    </citation>
    <scope>NUCLEOTIDE SEQUENCE [LARGE SCALE GENOMIC DNA]</scope>
    <source>
        <strain evidence="3">JCM 17664</strain>
    </source>
</reference>
<comment type="caution">
    <text evidence="2">The sequence shown here is derived from an EMBL/GenBank/DDBJ whole genome shotgun (WGS) entry which is preliminary data.</text>
</comment>
<dbReference type="RefSeq" id="WP_344981522.1">
    <property type="nucleotide sequence ID" value="NZ_BAABFN010000022.1"/>
</dbReference>
<proteinExistence type="predicted"/>
<sequence>MNEGDILLRIEEKLKLLLKRTQQLEEERATLQQTIAIQQKILEEKENAIQEMERHSALLKIAGSGQREETPEEKRFLRQQINAYIREIDRCMALLNN</sequence>
<dbReference type="Proteomes" id="UP001501207">
    <property type="component" value="Unassembled WGS sequence"/>
</dbReference>